<dbReference type="GO" id="GO:0004061">
    <property type="term" value="F:arylformamidase activity"/>
    <property type="evidence" value="ECO:0007669"/>
    <property type="project" value="InterPro"/>
</dbReference>
<keyword evidence="2" id="KW-0812">Transmembrane</keyword>
<dbReference type="EnsemblMetazoa" id="XM_038208422.1">
    <property type="protein sequence ID" value="XP_038064350.1"/>
    <property type="gene ID" value="LOC119734841"/>
</dbReference>
<keyword evidence="2" id="KW-0472">Membrane</keyword>
<dbReference type="SUPFAM" id="SSF102198">
    <property type="entry name" value="Putative cyclase"/>
    <property type="match status" value="1"/>
</dbReference>
<evidence type="ECO:0000313" key="5">
    <source>
        <dbReference type="Proteomes" id="UP000887568"/>
    </source>
</evidence>
<dbReference type="OMA" id="VHYRKTK"/>
<keyword evidence="5" id="KW-1185">Reference proteome</keyword>
<organism evidence="4 5">
    <name type="scientific">Patiria miniata</name>
    <name type="common">Bat star</name>
    <name type="synonym">Asterina miniata</name>
    <dbReference type="NCBI Taxonomy" id="46514"/>
    <lineage>
        <taxon>Eukaryota</taxon>
        <taxon>Metazoa</taxon>
        <taxon>Echinodermata</taxon>
        <taxon>Eleutherozoa</taxon>
        <taxon>Asterozoa</taxon>
        <taxon>Asteroidea</taxon>
        <taxon>Valvatacea</taxon>
        <taxon>Valvatida</taxon>
        <taxon>Asterinidae</taxon>
        <taxon>Patiria</taxon>
    </lineage>
</organism>
<keyword evidence="3" id="KW-0732">Signal</keyword>
<dbReference type="InterPro" id="IPR037175">
    <property type="entry name" value="KFase_sf"/>
</dbReference>
<name>A0A914ALB0_PATMI</name>
<dbReference type="AlphaFoldDB" id="A0A914ALB0"/>
<protein>
    <recommendedName>
        <fullName evidence="6">Kynurenine formamidase</fullName>
    </recommendedName>
</protein>
<evidence type="ECO:0000313" key="4">
    <source>
        <dbReference type="EnsemblMetazoa" id="XP_038064351.1"/>
    </source>
</evidence>
<dbReference type="PANTHER" id="PTHR31118">
    <property type="entry name" value="CYCLASE-LIKE PROTEIN 2"/>
    <property type="match status" value="1"/>
</dbReference>
<reference evidence="4" key="1">
    <citation type="submission" date="2022-11" db="UniProtKB">
        <authorList>
            <consortium name="EnsemblMetazoa"/>
        </authorList>
    </citation>
    <scope>IDENTIFICATION</scope>
</reference>
<keyword evidence="2" id="KW-1133">Transmembrane helix</keyword>
<feature type="chain" id="PRO_5038324119" description="Kynurenine formamidase" evidence="3">
    <location>
        <begin position="26"/>
        <end position="298"/>
    </location>
</feature>
<dbReference type="GO" id="GO:0019441">
    <property type="term" value="P:L-tryptophan catabolic process to kynurenine"/>
    <property type="evidence" value="ECO:0007669"/>
    <property type="project" value="InterPro"/>
</dbReference>
<evidence type="ECO:0008006" key="6">
    <source>
        <dbReference type="Google" id="ProtNLM"/>
    </source>
</evidence>
<dbReference type="RefSeq" id="XP_038064351.1">
    <property type="nucleotide sequence ID" value="XM_038208423.1"/>
</dbReference>
<accession>A0A914ALB0</accession>
<dbReference type="GeneID" id="119734841"/>
<dbReference type="Pfam" id="PF04199">
    <property type="entry name" value="Cyclase"/>
    <property type="match status" value="1"/>
</dbReference>
<feature type="transmembrane region" description="Helical" evidence="2">
    <location>
        <begin position="275"/>
        <end position="296"/>
    </location>
</feature>
<dbReference type="InterPro" id="IPR007325">
    <property type="entry name" value="KFase/CYL"/>
</dbReference>
<dbReference type="EnsemblMetazoa" id="XM_038208423.1">
    <property type="protein sequence ID" value="XP_038064351.1"/>
    <property type="gene ID" value="LOC119734841"/>
</dbReference>
<dbReference type="OrthoDB" id="7108654at2759"/>
<dbReference type="Proteomes" id="UP000887568">
    <property type="component" value="Unplaced"/>
</dbReference>
<evidence type="ECO:0000256" key="1">
    <source>
        <dbReference type="ARBA" id="ARBA00007865"/>
    </source>
</evidence>
<dbReference type="Gene3D" id="3.50.30.50">
    <property type="entry name" value="Putative cyclase"/>
    <property type="match status" value="1"/>
</dbReference>
<feature type="signal peptide" evidence="3">
    <location>
        <begin position="1"/>
        <end position="25"/>
    </location>
</feature>
<comment type="similarity">
    <text evidence="1">Belongs to the Cyclase 1 superfamily.</text>
</comment>
<evidence type="ECO:0000256" key="3">
    <source>
        <dbReference type="SAM" id="SignalP"/>
    </source>
</evidence>
<proteinExistence type="inferred from homology"/>
<dbReference type="RefSeq" id="XP_038064350.1">
    <property type="nucleotide sequence ID" value="XM_038208422.1"/>
</dbReference>
<evidence type="ECO:0000256" key="2">
    <source>
        <dbReference type="SAM" id="Phobius"/>
    </source>
</evidence>
<dbReference type="PANTHER" id="PTHR31118:SF12">
    <property type="entry name" value="CYCLASE-LIKE PROTEIN 2"/>
    <property type="match status" value="1"/>
</dbReference>
<sequence length="298" mass="32100">MAPRPEVGFLLVAHGLLFLAVVTSALDKGEVLDMSYAFGDTTLYWPGLGSFEMDILSRGPSGDIPWFEANSFSGAEHGGTHLDSPAHLSQGQLRVDAIPVDKFVGPALRVDIADKANVNEDYQLTAQDLQDWEGVHGRIPDGSLLFVYTGWGAFYPDRLAYFGSARNDTYLNDQGESLLHFPGVAPEAATWLVENRKISGLGIDTASMDYGQSTVFMSHQILFGANIYGMENVANLDRLPNTGAKVHALPMKIKDGSGAPIRITAMLDEECTSGAAMLSPAKAAFVALLGLALFVLKY</sequence>